<comment type="caution">
    <text evidence="1">The sequence shown here is derived from an EMBL/GenBank/DDBJ whole genome shotgun (WGS) entry which is preliminary data.</text>
</comment>
<proteinExistence type="predicted"/>
<protein>
    <submittedName>
        <fullName evidence="1">Uncharacterized protein</fullName>
    </submittedName>
</protein>
<dbReference type="OrthoDB" id="4200744at2"/>
<organism evidence="1 2">
    <name type="scientific">Streptomyces toyocaensis</name>
    <dbReference type="NCBI Taxonomy" id="55952"/>
    <lineage>
        <taxon>Bacteria</taxon>
        <taxon>Bacillati</taxon>
        <taxon>Actinomycetota</taxon>
        <taxon>Actinomycetes</taxon>
        <taxon>Kitasatosporales</taxon>
        <taxon>Streptomycetaceae</taxon>
        <taxon>Streptomyces</taxon>
    </lineage>
</organism>
<evidence type="ECO:0000313" key="2">
    <source>
        <dbReference type="Proteomes" id="UP000028341"/>
    </source>
</evidence>
<gene>
    <name evidence="1" type="ORF">BU52_12710</name>
</gene>
<dbReference type="AlphaFoldDB" id="A0A081XSW8"/>
<dbReference type="EMBL" id="JFCB01000009">
    <property type="protein sequence ID" value="KES06641.1"/>
    <property type="molecule type" value="Genomic_DNA"/>
</dbReference>
<sequence length="129" mass="14966">MNTSDSEFVRNSIWEHVPEARPFVTELEEEELELTNGECSDPGMYSMLSYGFMHPVFRPALEESTQETIVHCARLIEALLGSGRPQVIELVSIRVTDHLLGFPELWERFAGYAGPHMRFEADLRREYYR</sequence>
<dbReference type="RefSeq" id="WP_037932602.1">
    <property type="nucleotide sequence ID" value="NZ_JBFADL010000011.1"/>
</dbReference>
<evidence type="ECO:0000313" key="1">
    <source>
        <dbReference type="EMBL" id="KES06641.1"/>
    </source>
</evidence>
<name>A0A081XSW8_STRTO</name>
<accession>A0A081XSW8</accession>
<reference evidence="1 2" key="1">
    <citation type="submission" date="2014-02" db="EMBL/GenBank/DDBJ databases">
        <title>The genome announcement of Streptomyces toyocaensis NRRL15009.</title>
        <authorList>
            <person name="Hong H.-J."/>
            <person name="Kwun M.J."/>
        </authorList>
    </citation>
    <scope>NUCLEOTIDE SEQUENCE [LARGE SCALE GENOMIC DNA]</scope>
    <source>
        <strain evidence="1 2">NRRL 15009</strain>
    </source>
</reference>
<keyword evidence="2" id="KW-1185">Reference proteome</keyword>
<dbReference type="Proteomes" id="UP000028341">
    <property type="component" value="Unassembled WGS sequence"/>
</dbReference>